<keyword evidence="2" id="KW-1185">Reference proteome</keyword>
<dbReference type="RefSeq" id="WP_136550395.1">
    <property type="nucleotide sequence ID" value="NZ_CP031093.1"/>
</dbReference>
<gene>
    <name evidence="1" type="ORF">soil367_18100</name>
</gene>
<protein>
    <submittedName>
        <fullName evidence="1">Uncharacterized protein</fullName>
    </submittedName>
</protein>
<accession>A0A4P7XLF1</accession>
<proteinExistence type="predicted"/>
<dbReference type="EMBL" id="CP031093">
    <property type="protein sequence ID" value="QCF27683.1"/>
    <property type="molecule type" value="Genomic_DNA"/>
</dbReference>
<reference evidence="1 2" key="1">
    <citation type="submission" date="2018-07" db="EMBL/GenBank/DDBJ databases">
        <title>Marsedoiliclastica nanhaica gen. nov. sp. nov., a novel marine hydrocarbonoclastic bacterium isolated from an in-situ enriched hydrocarbon-degrading consortium in deep-sea sediment.</title>
        <authorList>
            <person name="Dong C."/>
            <person name="Ma T."/>
            <person name="Liu R."/>
            <person name="Shao Z."/>
        </authorList>
    </citation>
    <scope>NUCLEOTIDE SEQUENCE [LARGE SCALE GENOMIC DNA]</scope>
    <source>
        <strain evidence="2">soil36-7</strain>
    </source>
</reference>
<sequence>MDTKTKEKIFARYCPIHRISISDIKQMYGVFCQYYEHTSVETFIADLSKKDGAILVRTRHDKRVIGFSTVVNMKFNIGDTRGRGVFSGDTIIEKKYWGNNALHMAFFRYVLLQKFKSPSTPVFWLLISKGYKTYLLLANNFIDYYPNPENRNGELSKVVRSYCDELFPGHFDPKRGVLDFGETAQRLRGDVAAISEDLKSRYPKINFFEQSNPTWQQGTELPCVGVINFRAIGSYVVKSLRKPMAARKAAAAAKAENVAGVAQQVGRVQ</sequence>
<name>A0A4P7XLF1_9ALTE</name>
<evidence type="ECO:0000313" key="1">
    <source>
        <dbReference type="EMBL" id="QCF27683.1"/>
    </source>
</evidence>
<organism evidence="1 2">
    <name type="scientific">Hydrocarboniclastica marina</name>
    <dbReference type="NCBI Taxonomy" id="2259620"/>
    <lineage>
        <taxon>Bacteria</taxon>
        <taxon>Pseudomonadati</taxon>
        <taxon>Pseudomonadota</taxon>
        <taxon>Gammaproteobacteria</taxon>
        <taxon>Alteromonadales</taxon>
        <taxon>Alteromonadaceae</taxon>
        <taxon>Hydrocarboniclastica</taxon>
    </lineage>
</organism>
<dbReference type="OrthoDB" id="333393at2"/>
<dbReference type="Proteomes" id="UP000298049">
    <property type="component" value="Chromosome"/>
</dbReference>
<dbReference type="KEGG" id="hmi:soil367_18100"/>
<evidence type="ECO:0000313" key="2">
    <source>
        <dbReference type="Proteomes" id="UP000298049"/>
    </source>
</evidence>
<dbReference type="AlphaFoldDB" id="A0A4P7XLF1"/>